<dbReference type="InterPro" id="IPR013766">
    <property type="entry name" value="Thioredoxin_domain"/>
</dbReference>
<evidence type="ECO:0000256" key="12">
    <source>
        <dbReference type="SAM" id="MobiDB-lite"/>
    </source>
</evidence>
<dbReference type="Pfam" id="PF00085">
    <property type="entry name" value="Thioredoxin"/>
    <property type="match status" value="2"/>
</dbReference>
<dbReference type="PANTHER" id="PTHR45815">
    <property type="entry name" value="PROTEIN DISULFIDE-ISOMERASE A6"/>
    <property type="match status" value="1"/>
</dbReference>
<dbReference type="Pfam" id="PF24541">
    <property type="entry name" value="Thioredox_PDIA6_C"/>
    <property type="match status" value="1"/>
</dbReference>
<dbReference type="CDD" id="cd03001">
    <property type="entry name" value="PDI_a_P5"/>
    <property type="match status" value="2"/>
</dbReference>
<evidence type="ECO:0000256" key="2">
    <source>
        <dbReference type="ARBA" id="ARBA00004319"/>
    </source>
</evidence>
<dbReference type="SUPFAM" id="SSF52833">
    <property type="entry name" value="Thioredoxin-like"/>
    <property type="match status" value="2"/>
</dbReference>
<keyword evidence="5 13" id="KW-0732">Signal</keyword>
<accession>A0A8J8NFS1</accession>
<comment type="catalytic activity">
    <reaction evidence="1">
        <text>Catalyzes the rearrangement of -S-S- bonds in proteins.</text>
        <dbReference type="EC" id="5.3.4.1"/>
    </reaction>
</comment>
<dbReference type="PROSITE" id="PS51352">
    <property type="entry name" value="THIOREDOXIN_2"/>
    <property type="match status" value="2"/>
</dbReference>
<dbReference type="AlphaFoldDB" id="A0A8J8NFS1"/>
<dbReference type="NCBIfam" id="TIGR01126">
    <property type="entry name" value="pdi_dom"/>
    <property type="match status" value="2"/>
</dbReference>
<dbReference type="PROSITE" id="PS00194">
    <property type="entry name" value="THIOREDOXIN_1"/>
    <property type="match status" value="2"/>
</dbReference>
<evidence type="ECO:0000256" key="10">
    <source>
        <dbReference type="ARBA" id="ARBA00023284"/>
    </source>
</evidence>
<keyword evidence="7" id="KW-0256">Endoplasmic reticulum</keyword>
<dbReference type="InterPro" id="IPR005788">
    <property type="entry name" value="PDI_thioredoxin-like_dom"/>
</dbReference>
<keyword evidence="10" id="KW-0676">Redox-active center</keyword>
<evidence type="ECO:0000256" key="5">
    <source>
        <dbReference type="ARBA" id="ARBA00022729"/>
    </source>
</evidence>
<feature type="compositionally biased region" description="Low complexity" evidence="12">
    <location>
        <begin position="139"/>
        <end position="150"/>
    </location>
</feature>
<evidence type="ECO:0000256" key="4">
    <source>
        <dbReference type="ARBA" id="ARBA00012723"/>
    </source>
</evidence>
<reference evidence="15" key="1">
    <citation type="submission" date="2019-06" db="EMBL/GenBank/DDBJ databases">
        <authorList>
            <person name="Zheng W."/>
        </authorList>
    </citation>
    <scope>NUCLEOTIDE SEQUENCE</scope>
    <source>
        <strain evidence="15">QDHG01</strain>
    </source>
</reference>
<dbReference type="PRINTS" id="PR00421">
    <property type="entry name" value="THIOREDOXIN"/>
</dbReference>
<evidence type="ECO:0000256" key="13">
    <source>
        <dbReference type="SAM" id="SignalP"/>
    </source>
</evidence>
<dbReference type="InterPro" id="IPR017937">
    <property type="entry name" value="Thioredoxin_CS"/>
</dbReference>
<dbReference type="GO" id="GO:0005788">
    <property type="term" value="C:endoplasmic reticulum lumen"/>
    <property type="evidence" value="ECO:0007669"/>
    <property type="project" value="UniProtKB-SubCell"/>
</dbReference>
<protein>
    <recommendedName>
        <fullName evidence="4">protein disulfide-isomerase</fullName>
        <ecNumber evidence="4">5.3.4.1</ecNumber>
    </recommendedName>
</protein>
<name>A0A8J8NFS1_HALGN</name>
<evidence type="ECO:0000256" key="11">
    <source>
        <dbReference type="RuleBase" id="RU004208"/>
    </source>
</evidence>
<evidence type="ECO:0000256" key="6">
    <source>
        <dbReference type="ARBA" id="ARBA00022737"/>
    </source>
</evidence>
<dbReference type="GO" id="GO:0003756">
    <property type="term" value="F:protein disulfide isomerase activity"/>
    <property type="evidence" value="ECO:0007669"/>
    <property type="project" value="UniProtKB-EC"/>
</dbReference>
<organism evidence="15 16">
    <name type="scientific">Halteria grandinella</name>
    <dbReference type="NCBI Taxonomy" id="5974"/>
    <lineage>
        <taxon>Eukaryota</taxon>
        <taxon>Sar</taxon>
        <taxon>Alveolata</taxon>
        <taxon>Ciliophora</taxon>
        <taxon>Intramacronucleata</taxon>
        <taxon>Spirotrichea</taxon>
        <taxon>Stichotrichia</taxon>
        <taxon>Sporadotrichida</taxon>
        <taxon>Halteriidae</taxon>
        <taxon>Halteria</taxon>
    </lineage>
</organism>
<dbReference type="GO" id="GO:0015035">
    <property type="term" value="F:protein-disulfide reductase activity"/>
    <property type="evidence" value="ECO:0007669"/>
    <property type="project" value="TreeGrafter"/>
</dbReference>
<feature type="region of interest" description="Disordered" evidence="12">
    <location>
        <begin position="133"/>
        <end position="167"/>
    </location>
</feature>
<comment type="similarity">
    <text evidence="3 11">Belongs to the protein disulfide isomerase family.</text>
</comment>
<keyword evidence="16" id="KW-1185">Reference proteome</keyword>
<evidence type="ECO:0000256" key="7">
    <source>
        <dbReference type="ARBA" id="ARBA00022824"/>
    </source>
</evidence>
<feature type="signal peptide" evidence="13">
    <location>
        <begin position="1"/>
        <end position="17"/>
    </location>
</feature>
<feature type="chain" id="PRO_5035265011" description="protein disulfide-isomerase" evidence="13">
    <location>
        <begin position="18"/>
        <end position="434"/>
    </location>
</feature>
<evidence type="ECO:0000256" key="1">
    <source>
        <dbReference type="ARBA" id="ARBA00001182"/>
    </source>
</evidence>
<sequence>MKAFTLLAALFALSAQGLYTSSSPVVKLTKDNFKKLVLDSDQLWFIEFFAPWCGHCKQLAPAWEKAAKTLKGVVNVGAVDMTTDQEAGAAYGIQGFPTIKFFGFDKQKPQDYQGQRDDKSIVDYALEKVGSEVRKRSSGKASSSSSSSSGSKKKETKQENASGASDKDVAVLNQGNFDELVLGSKDIWLVEFYAPWCGHCKNLEPEWNQAATRLKGQVKLGKVDATVETGLAQRFHVQGYPTIKVFDYGEGKSDSRAKDYEGSRDANGIVSYASGLLDKADVAPEVHELITQDVYDKNCKGQVICIVSFLPHLFDSDANQRRGYIQAITTVAKKNRRHPFQYFWLQAGDQLNLEKQLNLGFGYPAVVAISPNKSKIGVLKGSFSETKLAEFLAELMSGKVALDDLKGKVVIQKAGKWDGSDLEPIKEESYGDEL</sequence>
<dbReference type="Proteomes" id="UP000785679">
    <property type="component" value="Unassembled WGS sequence"/>
</dbReference>
<feature type="domain" description="Thioredoxin" evidence="14">
    <location>
        <begin position="4"/>
        <end position="131"/>
    </location>
</feature>
<evidence type="ECO:0000313" key="15">
    <source>
        <dbReference type="EMBL" id="TNV73959.1"/>
    </source>
</evidence>
<proteinExistence type="inferred from homology"/>
<dbReference type="EC" id="5.3.4.1" evidence="4"/>
<dbReference type="InterPro" id="IPR036249">
    <property type="entry name" value="Thioredoxin-like_sf"/>
</dbReference>
<comment type="subcellular location">
    <subcellularLocation>
        <location evidence="2">Endoplasmic reticulum lumen</location>
    </subcellularLocation>
</comment>
<evidence type="ECO:0000256" key="8">
    <source>
        <dbReference type="ARBA" id="ARBA00023157"/>
    </source>
</evidence>
<evidence type="ECO:0000256" key="9">
    <source>
        <dbReference type="ARBA" id="ARBA00023235"/>
    </source>
</evidence>
<dbReference type="InterPro" id="IPR057305">
    <property type="entry name" value="Thioredox_PDIA6_C"/>
</dbReference>
<dbReference type="PANTHER" id="PTHR45815:SF3">
    <property type="entry name" value="PROTEIN DISULFIDE-ISOMERASE A6"/>
    <property type="match status" value="1"/>
</dbReference>
<dbReference type="EMBL" id="RRYP01017772">
    <property type="protein sequence ID" value="TNV73959.1"/>
    <property type="molecule type" value="Genomic_DNA"/>
</dbReference>
<keyword evidence="9" id="KW-0413">Isomerase</keyword>
<evidence type="ECO:0000313" key="16">
    <source>
        <dbReference type="Proteomes" id="UP000785679"/>
    </source>
</evidence>
<evidence type="ECO:0000256" key="3">
    <source>
        <dbReference type="ARBA" id="ARBA00006347"/>
    </source>
</evidence>
<feature type="domain" description="Thioredoxin" evidence="14">
    <location>
        <begin position="147"/>
        <end position="278"/>
    </location>
</feature>
<gene>
    <name evidence="15" type="ORF">FGO68_gene7696</name>
</gene>
<dbReference type="Gene3D" id="3.40.30.10">
    <property type="entry name" value="Glutaredoxin"/>
    <property type="match status" value="2"/>
</dbReference>
<evidence type="ECO:0000259" key="14">
    <source>
        <dbReference type="PROSITE" id="PS51352"/>
    </source>
</evidence>
<dbReference type="GO" id="GO:0034976">
    <property type="term" value="P:response to endoplasmic reticulum stress"/>
    <property type="evidence" value="ECO:0007669"/>
    <property type="project" value="TreeGrafter"/>
</dbReference>
<keyword evidence="6" id="KW-0677">Repeat</keyword>
<dbReference type="OrthoDB" id="2121326at2759"/>
<keyword evidence="8" id="KW-1015">Disulfide bond</keyword>
<comment type="caution">
    <text evidence="15">The sequence shown here is derived from an EMBL/GenBank/DDBJ whole genome shotgun (WGS) entry which is preliminary data.</text>
</comment>